<evidence type="ECO:0000313" key="3">
    <source>
        <dbReference type="Proteomes" id="UP000076407"/>
    </source>
</evidence>
<proteinExistence type="predicted"/>
<feature type="compositionally biased region" description="Gly residues" evidence="1">
    <location>
        <begin position="74"/>
        <end position="97"/>
    </location>
</feature>
<name>A0A182XKP3_ANOQN</name>
<dbReference type="AlphaFoldDB" id="A0A182XKP3"/>
<dbReference type="EnsemblMetazoa" id="AQUA010432-RA">
    <property type="protein sequence ID" value="AQUA010432-PA"/>
    <property type="gene ID" value="AQUA010432"/>
</dbReference>
<protein>
    <submittedName>
        <fullName evidence="2">Uncharacterized protein</fullName>
    </submittedName>
</protein>
<feature type="region of interest" description="Disordered" evidence="1">
    <location>
        <begin position="1"/>
        <end position="97"/>
    </location>
</feature>
<feature type="compositionally biased region" description="Low complexity" evidence="1">
    <location>
        <begin position="64"/>
        <end position="73"/>
    </location>
</feature>
<feature type="compositionally biased region" description="Gly residues" evidence="1">
    <location>
        <begin position="40"/>
        <end position="63"/>
    </location>
</feature>
<dbReference type="VEuPathDB" id="VectorBase:AQUA010432"/>
<accession>A0A182XKP3</accession>
<evidence type="ECO:0000313" key="2">
    <source>
        <dbReference type="EnsemblMetazoa" id="AQUA010432-PA"/>
    </source>
</evidence>
<organism evidence="2 3">
    <name type="scientific">Anopheles quadriannulatus</name>
    <name type="common">Mosquito</name>
    <dbReference type="NCBI Taxonomy" id="34691"/>
    <lineage>
        <taxon>Eukaryota</taxon>
        <taxon>Metazoa</taxon>
        <taxon>Ecdysozoa</taxon>
        <taxon>Arthropoda</taxon>
        <taxon>Hexapoda</taxon>
        <taxon>Insecta</taxon>
        <taxon>Pterygota</taxon>
        <taxon>Neoptera</taxon>
        <taxon>Endopterygota</taxon>
        <taxon>Diptera</taxon>
        <taxon>Nematocera</taxon>
        <taxon>Culicoidea</taxon>
        <taxon>Culicidae</taxon>
        <taxon>Anophelinae</taxon>
        <taxon>Anopheles</taxon>
    </lineage>
</organism>
<dbReference type="STRING" id="34691.A0A182XKP3"/>
<keyword evidence="3" id="KW-1185">Reference proteome</keyword>
<dbReference type="Proteomes" id="UP000076407">
    <property type="component" value="Unassembled WGS sequence"/>
</dbReference>
<sequence>METDQLRFVGITGESDKQHLDSSSDSDMEGPSLASMASGNGVGGPGGVLHATTGGGMHLGTSGGTLTSAASGGVTAGVLGGGTTVGPGAGGGVGLGSTGKSTSIGSLSAAAAYSHFHNVMGSMPLYDIGDYQHL</sequence>
<reference evidence="2" key="1">
    <citation type="submission" date="2020-05" db="UniProtKB">
        <authorList>
            <consortium name="EnsemblMetazoa"/>
        </authorList>
    </citation>
    <scope>IDENTIFICATION</scope>
    <source>
        <strain evidence="2">SANGQUA</strain>
    </source>
</reference>
<evidence type="ECO:0000256" key="1">
    <source>
        <dbReference type="SAM" id="MobiDB-lite"/>
    </source>
</evidence>